<keyword evidence="1" id="KW-1133">Transmembrane helix</keyword>
<feature type="domain" description="DUF218" evidence="2">
    <location>
        <begin position="164"/>
        <end position="294"/>
    </location>
</feature>
<keyword evidence="1" id="KW-0812">Transmembrane</keyword>
<feature type="transmembrane region" description="Helical" evidence="1">
    <location>
        <begin position="54"/>
        <end position="78"/>
    </location>
</feature>
<dbReference type="GO" id="GO:0000270">
    <property type="term" value="P:peptidoglycan metabolic process"/>
    <property type="evidence" value="ECO:0007669"/>
    <property type="project" value="TreeGrafter"/>
</dbReference>
<dbReference type="InterPro" id="IPR014729">
    <property type="entry name" value="Rossmann-like_a/b/a_fold"/>
</dbReference>
<organism evidence="3 4">
    <name type="scientific">Halonatronomonas betaini</name>
    <dbReference type="NCBI Taxonomy" id="2778430"/>
    <lineage>
        <taxon>Bacteria</taxon>
        <taxon>Bacillati</taxon>
        <taxon>Bacillota</taxon>
        <taxon>Clostridia</taxon>
        <taxon>Halanaerobiales</taxon>
        <taxon>Halarsenatibacteraceae</taxon>
        <taxon>Halonatronomonas</taxon>
    </lineage>
</organism>
<dbReference type="CDD" id="cd06259">
    <property type="entry name" value="YdcF-like"/>
    <property type="match status" value="1"/>
</dbReference>
<gene>
    <name evidence="3" type="ORF">I0Q91_09565</name>
</gene>
<dbReference type="AlphaFoldDB" id="A0A931AWE9"/>
<evidence type="ECO:0000256" key="1">
    <source>
        <dbReference type="SAM" id="Phobius"/>
    </source>
</evidence>
<dbReference type="PANTHER" id="PTHR30336">
    <property type="entry name" value="INNER MEMBRANE PROTEIN, PROBABLE PERMEASE"/>
    <property type="match status" value="1"/>
</dbReference>
<dbReference type="Pfam" id="PF02698">
    <property type="entry name" value="DUF218"/>
    <property type="match status" value="1"/>
</dbReference>
<dbReference type="GO" id="GO:0005886">
    <property type="term" value="C:plasma membrane"/>
    <property type="evidence" value="ECO:0007669"/>
    <property type="project" value="TreeGrafter"/>
</dbReference>
<feature type="transmembrane region" description="Helical" evidence="1">
    <location>
        <begin position="99"/>
        <end position="117"/>
    </location>
</feature>
<name>A0A931AWE9_9FIRM</name>
<dbReference type="GO" id="GO:0043164">
    <property type="term" value="P:Gram-negative-bacterium-type cell wall biogenesis"/>
    <property type="evidence" value="ECO:0007669"/>
    <property type="project" value="TreeGrafter"/>
</dbReference>
<dbReference type="InterPro" id="IPR051599">
    <property type="entry name" value="Cell_Envelope_Assoc"/>
</dbReference>
<dbReference type="InterPro" id="IPR003848">
    <property type="entry name" value="DUF218"/>
</dbReference>
<feature type="transmembrane region" description="Helical" evidence="1">
    <location>
        <begin position="323"/>
        <end position="339"/>
    </location>
</feature>
<comment type="caution">
    <text evidence="3">The sequence shown here is derived from an EMBL/GenBank/DDBJ whole genome shotgun (WGS) entry which is preliminary data.</text>
</comment>
<dbReference type="EMBL" id="JADPIE010000005">
    <property type="protein sequence ID" value="MBF8437326.1"/>
    <property type="molecule type" value="Genomic_DNA"/>
</dbReference>
<dbReference type="PANTHER" id="PTHR30336:SF18">
    <property type="entry name" value="MEMBRANE PROTEIN"/>
    <property type="match status" value="1"/>
</dbReference>
<keyword evidence="1" id="KW-0472">Membrane</keyword>
<evidence type="ECO:0000313" key="4">
    <source>
        <dbReference type="Proteomes" id="UP000621436"/>
    </source>
</evidence>
<feature type="transmembrane region" description="Helical" evidence="1">
    <location>
        <begin position="132"/>
        <end position="153"/>
    </location>
</feature>
<dbReference type="RefSeq" id="WP_270454297.1">
    <property type="nucleotide sequence ID" value="NZ_JADPIE010000005.1"/>
</dbReference>
<accession>A0A931AWE9</accession>
<proteinExistence type="predicted"/>
<dbReference type="Proteomes" id="UP000621436">
    <property type="component" value="Unassembled WGS sequence"/>
</dbReference>
<evidence type="ECO:0000259" key="2">
    <source>
        <dbReference type="Pfam" id="PF02698"/>
    </source>
</evidence>
<feature type="transmembrane region" description="Helical" evidence="1">
    <location>
        <begin position="25"/>
        <end position="48"/>
    </location>
</feature>
<evidence type="ECO:0000313" key="3">
    <source>
        <dbReference type="EMBL" id="MBF8437326.1"/>
    </source>
</evidence>
<sequence length="340" mass="39348">MIYILPLIVTSIILALTIYIERRTFFLGIIFIAWILSAYITFISYSRIFLVRLFLIPLAIISILLIFAYTIHLASFIMSFFTSAYKLMKEERNRLEHRSIFIFGLITLSWFFLFPFISNQIESPLFEGLNNFTGFIIVYFFILLFIFSVTTILNHFQPPFKDYDYIIVLGCRVNGKKVSPLLASRLDKAISLFHKYNKPEKSLKIIVSGGKGEGNSVSEASAMASYLKEKGIPEELIILEENAVNTFENFEYAMDLINHDFKGASYKEANILTVTNNFHLLRSLLLARKIGLKTDGAGARTKLHYWLRATIKELMAIIYQQKIYHIIFIFIIIIILILFF</sequence>
<protein>
    <submittedName>
        <fullName evidence="3">YdcF family protein</fullName>
    </submittedName>
</protein>
<dbReference type="Gene3D" id="3.40.50.620">
    <property type="entry name" value="HUPs"/>
    <property type="match status" value="1"/>
</dbReference>
<keyword evidence="4" id="KW-1185">Reference proteome</keyword>
<reference evidence="3" key="1">
    <citation type="submission" date="2020-11" db="EMBL/GenBank/DDBJ databases">
        <title>Halonatronomonas betainensis gen. nov., sp. nov. a novel haloalkaliphilic representative of the family Halanaerobiacae capable of betaine degradation.</title>
        <authorList>
            <person name="Boltyanskaya Y."/>
            <person name="Kevbrin V."/>
            <person name="Detkova E."/>
            <person name="Grouzdev D.S."/>
            <person name="Koziaeva V."/>
            <person name="Zhilina T."/>
        </authorList>
    </citation>
    <scope>NUCLEOTIDE SEQUENCE</scope>
    <source>
        <strain evidence="3">Z-7014</strain>
    </source>
</reference>